<sequence length="31" mass="3454">MANISKQRSKKAIATLFLLFPSLHPARPFVA</sequence>
<dbReference type="Proteomes" id="UP000607653">
    <property type="component" value="Unassembled WGS sequence"/>
</dbReference>
<gene>
    <name evidence="1" type="ORF">HUJ06_029763</name>
</gene>
<dbReference type="EMBL" id="DUZY01000002">
    <property type="protein sequence ID" value="DAD28295.1"/>
    <property type="molecule type" value="Genomic_DNA"/>
</dbReference>
<proteinExistence type="predicted"/>
<reference evidence="1 2" key="1">
    <citation type="journal article" date="2020" name="Mol. Biol. Evol.">
        <title>Distinct Expression and Methylation Patterns for Genes with Different Fates following a Single Whole-Genome Duplication in Flowering Plants.</title>
        <authorList>
            <person name="Shi T."/>
            <person name="Rahmani R.S."/>
            <person name="Gugger P.F."/>
            <person name="Wang M."/>
            <person name="Li H."/>
            <person name="Zhang Y."/>
            <person name="Li Z."/>
            <person name="Wang Q."/>
            <person name="Van de Peer Y."/>
            <person name="Marchal K."/>
            <person name="Chen J."/>
        </authorList>
    </citation>
    <scope>NUCLEOTIDE SEQUENCE [LARGE SCALE GENOMIC DNA]</scope>
    <source>
        <tissue evidence="1">Leaf</tissue>
    </source>
</reference>
<organism evidence="1 2">
    <name type="scientific">Nelumbo nucifera</name>
    <name type="common">Sacred lotus</name>
    <dbReference type="NCBI Taxonomy" id="4432"/>
    <lineage>
        <taxon>Eukaryota</taxon>
        <taxon>Viridiplantae</taxon>
        <taxon>Streptophyta</taxon>
        <taxon>Embryophyta</taxon>
        <taxon>Tracheophyta</taxon>
        <taxon>Spermatophyta</taxon>
        <taxon>Magnoliopsida</taxon>
        <taxon>Proteales</taxon>
        <taxon>Nelumbonaceae</taxon>
        <taxon>Nelumbo</taxon>
    </lineage>
</organism>
<dbReference type="AlphaFoldDB" id="A0A822YB97"/>
<keyword evidence="2" id="KW-1185">Reference proteome</keyword>
<protein>
    <submittedName>
        <fullName evidence="1">Uncharacterized protein</fullName>
    </submittedName>
</protein>
<accession>A0A822YB97</accession>
<name>A0A822YB97_NELNU</name>
<comment type="caution">
    <text evidence="1">The sequence shown here is derived from an EMBL/GenBank/DDBJ whole genome shotgun (WGS) entry which is preliminary data.</text>
</comment>
<evidence type="ECO:0000313" key="1">
    <source>
        <dbReference type="EMBL" id="DAD28295.1"/>
    </source>
</evidence>
<evidence type="ECO:0000313" key="2">
    <source>
        <dbReference type="Proteomes" id="UP000607653"/>
    </source>
</evidence>